<dbReference type="InterPro" id="IPR021054">
    <property type="entry name" value="Cell_wall_mannoprotein_1"/>
</dbReference>
<proteinExistence type="predicted"/>
<keyword evidence="2" id="KW-1133">Transmembrane helix</keyword>
<feature type="signal peptide" evidence="3">
    <location>
        <begin position="1"/>
        <end position="17"/>
    </location>
</feature>
<feature type="chain" id="PRO_5013038982" description="Cell wall protein" evidence="3">
    <location>
        <begin position="18"/>
        <end position="289"/>
    </location>
</feature>
<sequence>MKFSAVTFACMATGALATPPTRVFERDLATVSGVIGTVGSDIDALDTAVKSYNGQSGPIVQAADTLIQAMKDGTTKVDGSSMLTLTDALGLQAPVKELQGKAENLLTDFKAKKPDIEKAGQCGLVRTKLGDINTNGQALIKAIISKVPQEAQSIAQSLAAGVTNVLNQAADEFSTSKCVDQGGSGSSSSGGSSATSATSGGSTATSAPGTSATATGSAPGGGATGGYPVPSASPTGGYSTPANGGGYPAPTGAVPTGAPTVPGAPVVTAGAALVAPAGIMAAAMAAILL</sequence>
<comment type="caution">
    <text evidence="4">The sequence shown here is derived from an EMBL/GenBank/DDBJ whole genome shotgun (WGS) entry which is preliminary data.</text>
</comment>
<dbReference type="OrthoDB" id="2422134at2759"/>
<dbReference type="AlphaFoldDB" id="A0A2C5Z413"/>
<keyword evidence="2" id="KW-0812">Transmembrane</keyword>
<dbReference type="Gene3D" id="1.20.1280.140">
    <property type="match status" value="1"/>
</dbReference>
<protein>
    <recommendedName>
        <fullName evidence="6">Cell wall protein</fullName>
    </recommendedName>
</protein>
<name>A0A2C5Z413_9HYPO</name>
<accession>A0A2C5Z413</accession>
<feature type="transmembrane region" description="Helical" evidence="2">
    <location>
        <begin position="266"/>
        <end position="288"/>
    </location>
</feature>
<dbReference type="PANTHER" id="PTHR38123:SF6">
    <property type="entry name" value="CELL WALL SERINE-THREONINE-RICH GALACTOMANNOPROTEIN MP1 (AFU_ORTHOLOGUE AFUA_4G03240)"/>
    <property type="match status" value="1"/>
</dbReference>
<dbReference type="EMBL" id="NJEU01000431">
    <property type="protein sequence ID" value="PHH74442.1"/>
    <property type="molecule type" value="Genomic_DNA"/>
</dbReference>
<gene>
    <name evidence="4" type="ORF">CDD82_4939</name>
</gene>
<evidence type="ECO:0000256" key="1">
    <source>
        <dbReference type="SAM" id="MobiDB-lite"/>
    </source>
</evidence>
<evidence type="ECO:0008006" key="6">
    <source>
        <dbReference type="Google" id="ProtNLM"/>
    </source>
</evidence>
<dbReference type="Pfam" id="PF12296">
    <property type="entry name" value="HsbA"/>
    <property type="match status" value="1"/>
</dbReference>
<feature type="region of interest" description="Disordered" evidence="1">
    <location>
        <begin position="176"/>
        <end position="244"/>
    </location>
</feature>
<evidence type="ECO:0000313" key="5">
    <source>
        <dbReference type="Proteomes" id="UP000224854"/>
    </source>
</evidence>
<feature type="compositionally biased region" description="Low complexity" evidence="1">
    <location>
        <begin position="186"/>
        <end position="217"/>
    </location>
</feature>
<keyword evidence="5" id="KW-1185">Reference proteome</keyword>
<dbReference type="GO" id="GO:0005576">
    <property type="term" value="C:extracellular region"/>
    <property type="evidence" value="ECO:0007669"/>
    <property type="project" value="TreeGrafter"/>
</dbReference>
<organism evidence="4 5">
    <name type="scientific">Ophiocordyceps australis</name>
    <dbReference type="NCBI Taxonomy" id="1399860"/>
    <lineage>
        <taxon>Eukaryota</taxon>
        <taxon>Fungi</taxon>
        <taxon>Dikarya</taxon>
        <taxon>Ascomycota</taxon>
        <taxon>Pezizomycotina</taxon>
        <taxon>Sordariomycetes</taxon>
        <taxon>Hypocreomycetidae</taxon>
        <taxon>Hypocreales</taxon>
        <taxon>Ophiocordycipitaceae</taxon>
        <taxon>Ophiocordyceps</taxon>
    </lineage>
</organism>
<keyword evidence="3" id="KW-0732">Signal</keyword>
<feature type="compositionally biased region" description="Polar residues" evidence="1">
    <location>
        <begin position="232"/>
        <end position="242"/>
    </location>
</feature>
<dbReference type="PANTHER" id="PTHR38123">
    <property type="entry name" value="CELL WALL SERINE-THREONINE-RICH GALACTOMANNOPROTEIN MP1 (AFU_ORTHOLOGUE AFUA_4G03240)"/>
    <property type="match status" value="1"/>
</dbReference>
<dbReference type="Proteomes" id="UP000224854">
    <property type="component" value="Unassembled WGS sequence"/>
</dbReference>
<evidence type="ECO:0000256" key="3">
    <source>
        <dbReference type="SAM" id="SignalP"/>
    </source>
</evidence>
<reference evidence="4 5" key="1">
    <citation type="submission" date="2017-06" db="EMBL/GenBank/DDBJ databases">
        <title>Ant-infecting Ophiocordyceps genomes reveal a high diversity of potential behavioral manipulation genes and a possible major role for enterotoxins.</title>
        <authorList>
            <person name="De Bekker C."/>
            <person name="Evans H.C."/>
            <person name="Brachmann A."/>
            <person name="Hughes D.P."/>
        </authorList>
    </citation>
    <scope>NUCLEOTIDE SEQUENCE [LARGE SCALE GENOMIC DNA]</scope>
    <source>
        <strain evidence="4 5">1348a</strain>
    </source>
</reference>
<keyword evidence="2" id="KW-0472">Membrane</keyword>
<evidence type="ECO:0000256" key="2">
    <source>
        <dbReference type="SAM" id="Phobius"/>
    </source>
</evidence>
<evidence type="ECO:0000313" key="4">
    <source>
        <dbReference type="EMBL" id="PHH74442.1"/>
    </source>
</evidence>